<accession>A0AAV7PAQ5</accession>
<sequence length="113" mass="13242">MFKGTAVFSWGAGVRECCRGEEDDRREEGGRRGRRGVQRRFQQIPELGRGGRTFPLMDPLPHTNPTLTKTYREQRKQVVEKYRDVFSKRPGHTQLVEHLIRTKSEAVSRKRPY</sequence>
<dbReference type="AlphaFoldDB" id="A0AAV7PAQ5"/>
<evidence type="ECO:0000313" key="2">
    <source>
        <dbReference type="EMBL" id="KAJ1124511.1"/>
    </source>
</evidence>
<proteinExistence type="predicted"/>
<comment type="caution">
    <text evidence="2">The sequence shown here is derived from an EMBL/GenBank/DDBJ whole genome shotgun (WGS) entry which is preliminary data.</text>
</comment>
<evidence type="ECO:0000313" key="3">
    <source>
        <dbReference type="Proteomes" id="UP001066276"/>
    </source>
</evidence>
<keyword evidence="3" id="KW-1185">Reference proteome</keyword>
<protein>
    <submittedName>
        <fullName evidence="2">Uncharacterized protein</fullName>
    </submittedName>
</protein>
<feature type="region of interest" description="Disordered" evidence="1">
    <location>
        <begin position="46"/>
        <end position="68"/>
    </location>
</feature>
<name>A0AAV7PAQ5_PLEWA</name>
<dbReference type="Proteomes" id="UP001066276">
    <property type="component" value="Chromosome 7"/>
</dbReference>
<dbReference type="EMBL" id="JANPWB010000011">
    <property type="protein sequence ID" value="KAJ1124511.1"/>
    <property type="molecule type" value="Genomic_DNA"/>
</dbReference>
<gene>
    <name evidence="2" type="ORF">NDU88_002962</name>
</gene>
<evidence type="ECO:0000256" key="1">
    <source>
        <dbReference type="SAM" id="MobiDB-lite"/>
    </source>
</evidence>
<feature type="region of interest" description="Disordered" evidence="1">
    <location>
        <begin position="19"/>
        <end position="38"/>
    </location>
</feature>
<organism evidence="2 3">
    <name type="scientific">Pleurodeles waltl</name>
    <name type="common">Iberian ribbed newt</name>
    <dbReference type="NCBI Taxonomy" id="8319"/>
    <lineage>
        <taxon>Eukaryota</taxon>
        <taxon>Metazoa</taxon>
        <taxon>Chordata</taxon>
        <taxon>Craniata</taxon>
        <taxon>Vertebrata</taxon>
        <taxon>Euteleostomi</taxon>
        <taxon>Amphibia</taxon>
        <taxon>Batrachia</taxon>
        <taxon>Caudata</taxon>
        <taxon>Salamandroidea</taxon>
        <taxon>Salamandridae</taxon>
        <taxon>Pleurodelinae</taxon>
        <taxon>Pleurodeles</taxon>
    </lineage>
</organism>
<reference evidence="2" key="1">
    <citation type="journal article" date="2022" name="bioRxiv">
        <title>Sequencing and chromosome-scale assembly of the giantPleurodeles waltlgenome.</title>
        <authorList>
            <person name="Brown T."/>
            <person name="Elewa A."/>
            <person name="Iarovenko S."/>
            <person name="Subramanian E."/>
            <person name="Araus A.J."/>
            <person name="Petzold A."/>
            <person name="Susuki M."/>
            <person name="Suzuki K.-i.T."/>
            <person name="Hayashi T."/>
            <person name="Toyoda A."/>
            <person name="Oliveira C."/>
            <person name="Osipova E."/>
            <person name="Leigh N.D."/>
            <person name="Simon A."/>
            <person name="Yun M.H."/>
        </authorList>
    </citation>
    <scope>NUCLEOTIDE SEQUENCE</scope>
    <source>
        <strain evidence="2">20211129_DDA</strain>
        <tissue evidence="2">Liver</tissue>
    </source>
</reference>
<feature type="compositionally biased region" description="Basic and acidic residues" evidence="1">
    <location>
        <begin position="19"/>
        <end position="31"/>
    </location>
</feature>